<reference evidence="2" key="1">
    <citation type="journal article" date="2019" name="Int. J. Syst. Evol. Microbiol.">
        <title>The Global Catalogue of Microorganisms (GCM) 10K type strain sequencing project: providing services to taxonomists for standard genome sequencing and annotation.</title>
        <authorList>
            <consortium name="The Broad Institute Genomics Platform"/>
            <consortium name="The Broad Institute Genome Sequencing Center for Infectious Disease"/>
            <person name="Wu L."/>
            <person name="Ma J."/>
        </authorList>
    </citation>
    <scope>NUCLEOTIDE SEQUENCE [LARGE SCALE GENOMIC DNA]</scope>
    <source>
        <strain evidence="2">CCUG 57508</strain>
    </source>
</reference>
<dbReference type="Proteomes" id="UP001597046">
    <property type="component" value="Unassembled WGS sequence"/>
</dbReference>
<evidence type="ECO:0000313" key="1">
    <source>
        <dbReference type="EMBL" id="MFD1055789.1"/>
    </source>
</evidence>
<proteinExistence type="predicted"/>
<name>A0ABW3N2A8_9MICO</name>
<gene>
    <name evidence="1" type="ORF">ACFQ2V_15855</name>
</gene>
<evidence type="ECO:0000313" key="2">
    <source>
        <dbReference type="Proteomes" id="UP001597046"/>
    </source>
</evidence>
<protein>
    <recommendedName>
        <fullName evidence="3">SnoaL-like domain-containing protein</fullName>
    </recommendedName>
</protein>
<comment type="caution">
    <text evidence="1">The sequence shown here is derived from an EMBL/GenBank/DDBJ whole genome shotgun (WGS) entry which is preliminary data.</text>
</comment>
<evidence type="ECO:0008006" key="3">
    <source>
        <dbReference type="Google" id="ProtNLM"/>
    </source>
</evidence>
<accession>A0ABW3N2A8</accession>
<dbReference type="EMBL" id="JBHTKH010000011">
    <property type="protein sequence ID" value="MFD1055789.1"/>
    <property type="molecule type" value="Genomic_DNA"/>
</dbReference>
<organism evidence="1 2">
    <name type="scientific">Terrabacter terrigena</name>
    <dbReference type="NCBI Taxonomy" id="574718"/>
    <lineage>
        <taxon>Bacteria</taxon>
        <taxon>Bacillati</taxon>
        <taxon>Actinomycetota</taxon>
        <taxon>Actinomycetes</taxon>
        <taxon>Micrococcales</taxon>
        <taxon>Intrasporangiaceae</taxon>
        <taxon>Terrabacter</taxon>
    </lineage>
</organism>
<keyword evidence="2" id="KW-1185">Reference proteome</keyword>
<sequence length="123" mass="13595">MTGRDLPDDIRDLLALDLLAAQVQDWSIASDSFTWTLLAGDSERGHELATLTYVGAVVLHTNRRHLDRAVEVAAEVVGSEVVAAEGGGFEHRVTLGPAHAFVIRFWSVDVRRMPAPDHLRRTR</sequence>
<dbReference type="RefSeq" id="WP_386053823.1">
    <property type="nucleotide sequence ID" value="NZ_JBHTKH010000011.1"/>
</dbReference>